<protein>
    <submittedName>
        <fullName evidence="2">Uncharacterized protein</fullName>
    </submittedName>
</protein>
<reference evidence="2 3" key="1">
    <citation type="submission" date="2021-08" db="EMBL/GenBank/DDBJ databases">
        <title>Comparative Genomics Analysis of the Genus Qipengyuania Reveals Extensive Genetic Diversity and Metabolic Versatility, Including the Description of Fifteen Novel Species.</title>
        <authorList>
            <person name="Liu Y."/>
        </authorList>
    </citation>
    <scope>NUCLEOTIDE SEQUENCE [LARGE SCALE GENOMIC DNA]</scope>
    <source>
        <strain evidence="2 3">GH25</strain>
    </source>
</reference>
<evidence type="ECO:0000313" key="2">
    <source>
        <dbReference type="EMBL" id="MBX7489025.1"/>
    </source>
</evidence>
<dbReference type="RefSeq" id="WP_221598283.1">
    <property type="nucleotide sequence ID" value="NZ_JAIGNQ010000003.1"/>
</dbReference>
<keyword evidence="3" id="KW-1185">Reference proteome</keyword>
<feature type="chain" id="PRO_5047173642" evidence="1">
    <location>
        <begin position="23"/>
        <end position="105"/>
    </location>
</feature>
<name>A0ABS7JG75_9SPHN</name>
<evidence type="ECO:0000313" key="3">
    <source>
        <dbReference type="Proteomes" id="UP000776651"/>
    </source>
</evidence>
<proteinExistence type="predicted"/>
<sequence>MDKKFALMLAGGILLTVALTMAEGGPVDRMINTKGQDAHRLAKIRSAQQQIGQSVDVPNENGAQWFAGSPPVTPAPIEVYRPETVHVEIPPDVIDPAVVAASPIR</sequence>
<keyword evidence="1" id="KW-0732">Signal</keyword>
<dbReference type="EMBL" id="JAIGNQ010000003">
    <property type="protein sequence ID" value="MBX7489025.1"/>
    <property type="molecule type" value="Genomic_DNA"/>
</dbReference>
<dbReference type="Proteomes" id="UP000776651">
    <property type="component" value="Unassembled WGS sequence"/>
</dbReference>
<evidence type="ECO:0000256" key="1">
    <source>
        <dbReference type="SAM" id="SignalP"/>
    </source>
</evidence>
<gene>
    <name evidence="2" type="ORF">K3177_10925</name>
</gene>
<feature type="signal peptide" evidence="1">
    <location>
        <begin position="1"/>
        <end position="22"/>
    </location>
</feature>
<comment type="caution">
    <text evidence="2">The sequence shown here is derived from an EMBL/GenBank/DDBJ whole genome shotgun (WGS) entry which is preliminary data.</text>
</comment>
<organism evidence="2 3">
    <name type="scientific">Qipengyuania pacifica</name>
    <dbReference type="NCBI Taxonomy" id="2860199"/>
    <lineage>
        <taxon>Bacteria</taxon>
        <taxon>Pseudomonadati</taxon>
        <taxon>Pseudomonadota</taxon>
        <taxon>Alphaproteobacteria</taxon>
        <taxon>Sphingomonadales</taxon>
        <taxon>Erythrobacteraceae</taxon>
        <taxon>Qipengyuania</taxon>
    </lineage>
</organism>
<accession>A0ABS7JG75</accession>